<keyword evidence="5 8" id="KW-0472">Membrane</keyword>
<dbReference type="Gene3D" id="1.20.1250.20">
    <property type="entry name" value="MFS general substrate transporter like domains"/>
    <property type="match status" value="1"/>
</dbReference>
<dbReference type="SUPFAM" id="SSF103473">
    <property type="entry name" value="MFS general substrate transporter"/>
    <property type="match status" value="1"/>
</dbReference>
<keyword evidence="4 8" id="KW-1133">Transmembrane helix</keyword>
<evidence type="ECO:0000256" key="1">
    <source>
        <dbReference type="ARBA" id="ARBA00004141"/>
    </source>
</evidence>
<evidence type="ECO:0000256" key="7">
    <source>
        <dbReference type="SAM" id="MobiDB-lite"/>
    </source>
</evidence>
<evidence type="ECO:0000313" key="10">
    <source>
        <dbReference type="EMBL" id="OLP80497.1"/>
    </source>
</evidence>
<dbReference type="Gene3D" id="1.10.220.150">
    <property type="entry name" value="Arf GTPase activating protein"/>
    <property type="match status" value="1"/>
</dbReference>
<evidence type="ECO:0000256" key="2">
    <source>
        <dbReference type="ARBA" id="ARBA00005982"/>
    </source>
</evidence>
<dbReference type="GO" id="GO:0005096">
    <property type="term" value="F:GTPase activator activity"/>
    <property type="evidence" value="ECO:0007669"/>
    <property type="project" value="InterPro"/>
</dbReference>
<keyword evidence="6" id="KW-0862">Zinc</keyword>
<evidence type="ECO:0000256" key="6">
    <source>
        <dbReference type="PROSITE-ProRule" id="PRU00288"/>
    </source>
</evidence>
<feature type="transmembrane region" description="Helical" evidence="8">
    <location>
        <begin position="481"/>
        <end position="499"/>
    </location>
</feature>
<feature type="transmembrane region" description="Helical" evidence="8">
    <location>
        <begin position="618"/>
        <end position="640"/>
    </location>
</feature>
<dbReference type="Pfam" id="PF00854">
    <property type="entry name" value="PTR2"/>
    <property type="match status" value="1"/>
</dbReference>
<dbReference type="PANTHER" id="PTHR11654">
    <property type="entry name" value="OLIGOPEPTIDE TRANSPORTER-RELATED"/>
    <property type="match status" value="1"/>
</dbReference>
<organism evidence="10 11">
    <name type="scientific">Symbiodinium microadriaticum</name>
    <name type="common">Dinoflagellate</name>
    <name type="synonym">Zooxanthella microadriatica</name>
    <dbReference type="NCBI Taxonomy" id="2951"/>
    <lineage>
        <taxon>Eukaryota</taxon>
        <taxon>Sar</taxon>
        <taxon>Alveolata</taxon>
        <taxon>Dinophyceae</taxon>
        <taxon>Suessiales</taxon>
        <taxon>Symbiodiniaceae</taxon>
        <taxon>Symbiodinium</taxon>
    </lineage>
</organism>
<feature type="transmembrane region" description="Helical" evidence="8">
    <location>
        <begin position="564"/>
        <end position="583"/>
    </location>
</feature>
<feature type="transmembrane region" description="Helical" evidence="8">
    <location>
        <begin position="818"/>
        <end position="843"/>
    </location>
</feature>
<dbReference type="PRINTS" id="PR00405">
    <property type="entry name" value="REVINTRACTNG"/>
</dbReference>
<dbReference type="InterPro" id="IPR018456">
    <property type="entry name" value="PTR2_symporter_CS"/>
</dbReference>
<dbReference type="AlphaFoldDB" id="A0A1Q9CCD9"/>
<keyword evidence="3 8" id="KW-0812">Transmembrane</keyword>
<comment type="subcellular location">
    <subcellularLocation>
        <location evidence="1">Membrane</location>
        <topology evidence="1">Multi-pass membrane protein</topology>
    </subcellularLocation>
</comment>
<evidence type="ECO:0000256" key="3">
    <source>
        <dbReference type="ARBA" id="ARBA00022692"/>
    </source>
</evidence>
<dbReference type="EMBL" id="LSRX01001374">
    <property type="protein sequence ID" value="OLP80497.1"/>
    <property type="molecule type" value="Genomic_DNA"/>
</dbReference>
<dbReference type="InterPro" id="IPR038508">
    <property type="entry name" value="ArfGAP_dom_sf"/>
</dbReference>
<reference evidence="10 11" key="1">
    <citation type="submission" date="2016-02" db="EMBL/GenBank/DDBJ databases">
        <title>Genome analysis of coral dinoflagellate symbionts highlights evolutionary adaptations to a symbiotic lifestyle.</title>
        <authorList>
            <person name="Aranda M."/>
            <person name="Li Y."/>
            <person name="Liew Y.J."/>
            <person name="Baumgarten S."/>
            <person name="Simakov O."/>
            <person name="Wilson M."/>
            <person name="Piel J."/>
            <person name="Ashoor H."/>
            <person name="Bougouffa S."/>
            <person name="Bajic V.B."/>
            <person name="Ryu T."/>
            <person name="Ravasi T."/>
            <person name="Bayer T."/>
            <person name="Micklem G."/>
            <person name="Kim H."/>
            <person name="Bhak J."/>
            <person name="Lajeunesse T.C."/>
            <person name="Voolstra C.R."/>
        </authorList>
    </citation>
    <scope>NUCLEOTIDE SEQUENCE [LARGE SCALE GENOMIC DNA]</scope>
    <source>
        <strain evidence="10 11">CCMP2467</strain>
    </source>
</reference>
<protein>
    <submittedName>
        <fullName evidence="10">Protein NRT1/ PTR FAMILY 8.2</fullName>
    </submittedName>
</protein>
<evidence type="ECO:0000259" key="9">
    <source>
        <dbReference type="PROSITE" id="PS50115"/>
    </source>
</evidence>
<evidence type="ECO:0000256" key="4">
    <source>
        <dbReference type="ARBA" id="ARBA00022989"/>
    </source>
</evidence>
<dbReference type="GO" id="GO:0016020">
    <property type="term" value="C:membrane"/>
    <property type="evidence" value="ECO:0007669"/>
    <property type="project" value="UniProtKB-SubCell"/>
</dbReference>
<dbReference type="InterPro" id="IPR037278">
    <property type="entry name" value="ARFGAP/RecO"/>
</dbReference>
<gene>
    <name evidence="10" type="primary">NPF8.2</name>
    <name evidence="10" type="ORF">AK812_SmicGene39081</name>
</gene>
<feature type="domain" description="Arf-GAP" evidence="9">
    <location>
        <begin position="119"/>
        <end position="241"/>
    </location>
</feature>
<feature type="transmembrane region" description="Helical" evidence="8">
    <location>
        <begin position="425"/>
        <end position="446"/>
    </location>
</feature>
<dbReference type="PROSITE" id="PS50115">
    <property type="entry name" value="ARFGAP"/>
    <property type="match status" value="1"/>
</dbReference>
<sequence length="1012" mass="110179">MRYSWLSVFSTTFRTRCESFSHCRNLQVFHKENGRTGREQATRTSTDTCARPGRAYRARGALSVEAVAKVHLREKQQDKKNIAYSAPPRADLGSSENPRTSRVNSLIGLCSMAPNKDEKSLVDRLRAFQKSNQANKRCADCPERGPTYVCLDFMVFVCQTCCGLHREFGHKIKSISFSEWSEAEVAKLEEGGNEAARTKWLDRWHAEAFPEPDGGDVEALREFIRLKYVEKKWFRPHGKTQTSETIKAAAPETPAATVGYEASAPPSAPSQTVDLLSGGDPDPTPAQAPAPVAKAEVSDLLGGLDLGQSEEQPWTADFSNVSNLAPKAPVDLGAGAGLIDLDFGTSPPKAAAAVPESDAGLVGARRPRLEPPRRKPFLGPQGESLQAVCKAILVVELAERLCYYALAGSQEFFLEQLGYSAQESAGLNSAFTTLCYIWPLLGGYVADAYLGRYHTIITFTGFYLCGVFLCATAAIPGHRDVYYYLVGSMGLLALGTGGIKPNISNFGADQFDSRSPEGRKAREEFYTQFYTAINLGALLSYGFLTTLCSSGLPGVVPQDMGYCFAYFVAFFAMVVALLIFLCYSGQYRCLVRRNSGGDAIRGVFLHVVSATSHGSLRALMICVGFPLLLLGLLLTVVIALLPGPGIGIGALGAIAVLAGLVMATIGCQGNLSWVHERAQRNSHVTRQQTADFLRVMPTLAAVNLAFNSLYNCMAYWFQEQACLMDVRLGKYQLNGSFFNVADCIAIVLLTPVVLQYVNPTLERFCGVGRHGRLLLGIALAAGSVASAAHLEVMRRHARPLQEASKCAPPGRKMSSLSAWFMVGPYALMGAAEVLVNPSLYYLAYSQTPLRLRSSAQAMNLLMSATSNAGFTVLTAILGDTRLQRTQLEAVHGRGWYVLVQCSWEERFFDETDSDLGEVPAGGQLNKGVAYQRTGMLRDFVSPQSPGGSPANWVDNSPLSSGAFDTLGPEHRVLFNRQSMTVARMSLPVLLSLCQKSPSRGDQRMVCWSWLYL</sequence>
<evidence type="ECO:0000313" key="11">
    <source>
        <dbReference type="Proteomes" id="UP000186817"/>
    </source>
</evidence>
<feature type="transmembrane region" description="Helical" evidence="8">
    <location>
        <begin position="770"/>
        <end position="790"/>
    </location>
</feature>
<feature type="transmembrane region" description="Helical" evidence="8">
    <location>
        <begin position="453"/>
        <end position="475"/>
    </location>
</feature>
<proteinExistence type="inferred from homology"/>
<dbReference type="GO" id="GO:0022857">
    <property type="term" value="F:transmembrane transporter activity"/>
    <property type="evidence" value="ECO:0007669"/>
    <property type="project" value="InterPro"/>
</dbReference>
<feature type="region of interest" description="Disordered" evidence="7">
    <location>
        <begin position="259"/>
        <end position="290"/>
    </location>
</feature>
<dbReference type="SMART" id="SM00105">
    <property type="entry name" value="ArfGap"/>
    <property type="match status" value="1"/>
</dbReference>
<accession>A0A1Q9CCD9</accession>
<keyword evidence="6" id="KW-0479">Metal-binding</keyword>
<feature type="transmembrane region" description="Helical" evidence="8">
    <location>
        <begin position="737"/>
        <end position="758"/>
    </location>
</feature>
<dbReference type="InterPro" id="IPR001164">
    <property type="entry name" value="ArfGAP_dom"/>
</dbReference>
<dbReference type="InterPro" id="IPR000109">
    <property type="entry name" value="POT_fam"/>
</dbReference>
<keyword evidence="11" id="KW-1185">Reference proteome</keyword>
<name>A0A1Q9CCD9_SYMMI</name>
<dbReference type="OrthoDB" id="6036at2759"/>
<dbReference type="GO" id="GO:0008270">
    <property type="term" value="F:zinc ion binding"/>
    <property type="evidence" value="ECO:0007669"/>
    <property type="project" value="UniProtKB-KW"/>
</dbReference>
<dbReference type="SUPFAM" id="SSF57863">
    <property type="entry name" value="ArfGap/RecO-like zinc finger"/>
    <property type="match status" value="1"/>
</dbReference>
<comment type="similarity">
    <text evidence="2">Belongs to the major facilitator superfamily. Proton-dependent oligopeptide transporter (POT/PTR) (TC 2.A.17) family.</text>
</comment>
<evidence type="ECO:0000256" key="5">
    <source>
        <dbReference type="ARBA" id="ARBA00023136"/>
    </source>
</evidence>
<dbReference type="GO" id="GO:0006857">
    <property type="term" value="P:oligopeptide transport"/>
    <property type="evidence" value="ECO:0007669"/>
    <property type="project" value="InterPro"/>
</dbReference>
<evidence type="ECO:0000256" key="8">
    <source>
        <dbReference type="SAM" id="Phobius"/>
    </source>
</evidence>
<dbReference type="PROSITE" id="PS01022">
    <property type="entry name" value="PTR2_1"/>
    <property type="match status" value="1"/>
</dbReference>
<comment type="caution">
    <text evidence="10">The sequence shown here is derived from an EMBL/GenBank/DDBJ whole genome shotgun (WGS) entry which is preliminary data.</text>
</comment>
<feature type="transmembrane region" description="Helical" evidence="8">
    <location>
        <begin position="529"/>
        <end position="552"/>
    </location>
</feature>
<keyword evidence="6" id="KW-0863">Zinc-finger</keyword>
<feature type="region of interest" description="Disordered" evidence="7">
    <location>
        <begin position="78"/>
        <end position="100"/>
    </location>
</feature>
<dbReference type="Proteomes" id="UP000186817">
    <property type="component" value="Unassembled WGS sequence"/>
</dbReference>
<dbReference type="Pfam" id="PF01412">
    <property type="entry name" value="ArfGap"/>
    <property type="match status" value="1"/>
</dbReference>
<dbReference type="InterPro" id="IPR036259">
    <property type="entry name" value="MFS_trans_sf"/>
</dbReference>
<dbReference type="CDD" id="cd08838">
    <property type="entry name" value="ArfGap_AGFG"/>
    <property type="match status" value="1"/>
</dbReference>
<feature type="transmembrane region" description="Helical" evidence="8">
    <location>
        <begin position="646"/>
        <end position="671"/>
    </location>
</feature>